<reference evidence="3 4" key="1">
    <citation type="journal article" date="2014" name="Int. J. Syst. Evol. Microbiol.">
        <title>Complete genome sequence of Corynebacterium casei LMG S-19264T (=DSM 44701T), isolated from a smear-ripened cheese.</title>
        <authorList>
            <consortium name="US DOE Joint Genome Institute (JGI-PGF)"/>
            <person name="Walter F."/>
            <person name="Albersmeier A."/>
            <person name="Kalinowski J."/>
            <person name="Ruckert C."/>
        </authorList>
    </citation>
    <scope>NUCLEOTIDE SEQUENCE [LARGE SCALE GENOMIC DNA]</scope>
    <source>
        <strain evidence="3 4">NBRC 111766</strain>
    </source>
</reference>
<evidence type="ECO:0000256" key="1">
    <source>
        <dbReference type="ARBA" id="ARBA00010634"/>
    </source>
</evidence>
<protein>
    <submittedName>
        <fullName evidence="3">Uncharacterized protein</fullName>
    </submittedName>
</protein>
<dbReference type="Pfam" id="PF04333">
    <property type="entry name" value="MlaA"/>
    <property type="match status" value="1"/>
</dbReference>
<dbReference type="PANTHER" id="PTHR30035">
    <property type="entry name" value="LIPOPROTEIN VACJ-RELATED"/>
    <property type="match status" value="1"/>
</dbReference>
<gene>
    <name evidence="3" type="primary">vacJ</name>
    <name evidence="3" type="ORF">GCM10010873_02300</name>
</gene>
<evidence type="ECO:0000313" key="3">
    <source>
        <dbReference type="EMBL" id="GLS85257.1"/>
    </source>
</evidence>
<evidence type="ECO:0000256" key="2">
    <source>
        <dbReference type="ARBA" id="ARBA00022729"/>
    </source>
</evidence>
<dbReference type="PRINTS" id="PR01805">
    <property type="entry name" value="VACJLIPOPROT"/>
</dbReference>
<comment type="caution">
    <text evidence="3">The sequence shown here is derived from an EMBL/GenBank/DDBJ whole genome shotgun (WGS) entry which is preliminary data.</text>
</comment>
<dbReference type="RefSeq" id="WP_284323483.1">
    <property type="nucleotide sequence ID" value="NZ_BSPP01000002.1"/>
</dbReference>
<dbReference type="PANTHER" id="PTHR30035:SF3">
    <property type="entry name" value="INTERMEMBRANE PHOSPHOLIPID TRANSPORT SYSTEM LIPOPROTEIN MLAA"/>
    <property type="match status" value="1"/>
</dbReference>
<sequence length="229" mass="24410">MLAVAGCAKAPIASQVSDPAETFNRKVFAFNVGVDKAVLQPVASAAGSGRGPILTGVHNFASNLDTPGDIVNNVLQLRLMRAARNTLRFAVNSTAGVGGLFDPSTALGLPALETDFGETLYVWGVGEGNYQMLPLLGPSTERDTAGILVDYAINPLRFVLKSPESDYVTGAKVVDKIGSRARHSDTVDSILYESADPYAQARLLYLQNRHYTLGGDSATDENFEDPYAQ</sequence>
<evidence type="ECO:0000313" key="4">
    <source>
        <dbReference type="Proteomes" id="UP001157355"/>
    </source>
</evidence>
<keyword evidence="4" id="KW-1185">Reference proteome</keyword>
<comment type="similarity">
    <text evidence="1">Belongs to the MlaA family.</text>
</comment>
<name>A0AA37TVA6_9RHOB</name>
<dbReference type="GO" id="GO:0120010">
    <property type="term" value="P:intermembrane phospholipid transfer"/>
    <property type="evidence" value="ECO:0007669"/>
    <property type="project" value="TreeGrafter"/>
</dbReference>
<organism evidence="3 4">
    <name type="scientific">Cypionkella aquatica</name>
    <dbReference type="NCBI Taxonomy" id="1756042"/>
    <lineage>
        <taxon>Bacteria</taxon>
        <taxon>Pseudomonadati</taxon>
        <taxon>Pseudomonadota</taxon>
        <taxon>Alphaproteobacteria</taxon>
        <taxon>Rhodobacterales</taxon>
        <taxon>Paracoccaceae</taxon>
        <taxon>Cypionkella</taxon>
    </lineage>
</organism>
<keyword evidence="2" id="KW-0732">Signal</keyword>
<dbReference type="AlphaFoldDB" id="A0AA37TVA6"/>
<dbReference type="InterPro" id="IPR007428">
    <property type="entry name" value="MlaA"/>
</dbReference>
<dbReference type="EMBL" id="BSPP01000002">
    <property type="protein sequence ID" value="GLS85257.1"/>
    <property type="molecule type" value="Genomic_DNA"/>
</dbReference>
<accession>A0AA37TVA6</accession>
<dbReference type="Proteomes" id="UP001157355">
    <property type="component" value="Unassembled WGS sequence"/>
</dbReference>
<proteinExistence type="inferred from homology"/>
<dbReference type="GO" id="GO:0016020">
    <property type="term" value="C:membrane"/>
    <property type="evidence" value="ECO:0007669"/>
    <property type="project" value="InterPro"/>
</dbReference>